<dbReference type="AlphaFoldDB" id="A0A9W8JS08"/>
<keyword evidence="2" id="KW-0479">Metal-binding</keyword>
<dbReference type="PANTHER" id="PTHR12670">
    <property type="entry name" value="CERAMIDASE"/>
    <property type="match status" value="1"/>
</dbReference>
<dbReference type="InterPro" id="IPR031329">
    <property type="entry name" value="NEUT/ALK_ceramidase_N"/>
</dbReference>
<evidence type="ECO:0000313" key="6">
    <source>
        <dbReference type="Proteomes" id="UP001148786"/>
    </source>
</evidence>
<comment type="cofactor">
    <cofactor evidence="2">
        <name>Zn(2+)</name>
        <dbReference type="ChEBI" id="CHEBI:29105"/>
    </cofactor>
    <text evidence="2">Binds 1 zinc ion per subunit.</text>
</comment>
<dbReference type="Pfam" id="PF04734">
    <property type="entry name" value="Ceramidase_alk"/>
    <property type="match status" value="1"/>
</dbReference>
<feature type="binding site" evidence="2">
    <location>
        <position position="256"/>
    </location>
    <ligand>
        <name>Zn(2+)</name>
        <dbReference type="ChEBI" id="CHEBI:29105"/>
    </ligand>
</feature>
<dbReference type="PROSITE" id="PS51163">
    <property type="entry name" value="YRDC"/>
    <property type="match status" value="1"/>
</dbReference>
<dbReference type="InterPro" id="IPR006823">
    <property type="entry name" value="Ceramidase_alk"/>
</dbReference>
<dbReference type="PANTHER" id="PTHR12670:SF1">
    <property type="entry name" value="NEUTRAL CERAMIDASE"/>
    <property type="match status" value="1"/>
</dbReference>
<gene>
    <name evidence="5" type="ORF">NLJ89_g9990</name>
</gene>
<dbReference type="OrthoDB" id="191371at2759"/>
<organism evidence="5 6">
    <name type="scientific">Agrocybe chaxingu</name>
    <dbReference type="NCBI Taxonomy" id="84603"/>
    <lineage>
        <taxon>Eukaryota</taxon>
        <taxon>Fungi</taxon>
        <taxon>Dikarya</taxon>
        <taxon>Basidiomycota</taxon>
        <taxon>Agaricomycotina</taxon>
        <taxon>Agaricomycetes</taxon>
        <taxon>Agaricomycetidae</taxon>
        <taxon>Agaricales</taxon>
        <taxon>Agaricineae</taxon>
        <taxon>Strophariaceae</taxon>
        <taxon>Agrocybe</taxon>
    </lineage>
</organism>
<feature type="active site" description="Nucleophile" evidence="1">
    <location>
        <position position="307"/>
    </location>
</feature>
<accession>A0A9W8JS08</accession>
<dbReference type="Proteomes" id="UP001148786">
    <property type="component" value="Unassembled WGS sequence"/>
</dbReference>
<dbReference type="EMBL" id="JANKHO010001690">
    <property type="protein sequence ID" value="KAJ3499990.1"/>
    <property type="molecule type" value="Genomic_DNA"/>
</dbReference>
<dbReference type="GO" id="GO:0042759">
    <property type="term" value="P:long-chain fatty acid biosynthetic process"/>
    <property type="evidence" value="ECO:0007669"/>
    <property type="project" value="TreeGrafter"/>
</dbReference>
<keyword evidence="6" id="KW-1185">Reference proteome</keyword>
<dbReference type="GO" id="GO:0016020">
    <property type="term" value="C:membrane"/>
    <property type="evidence" value="ECO:0007669"/>
    <property type="project" value="GOC"/>
</dbReference>
<evidence type="ECO:0000256" key="3">
    <source>
        <dbReference type="RuleBase" id="RU366019"/>
    </source>
</evidence>
<comment type="catalytic activity">
    <reaction evidence="3">
        <text>an N-acylsphing-4-enine + H2O = sphing-4-enine + a fatty acid</text>
        <dbReference type="Rhea" id="RHEA:20856"/>
        <dbReference type="ChEBI" id="CHEBI:15377"/>
        <dbReference type="ChEBI" id="CHEBI:28868"/>
        <dbReference type="ChEBI" id="CHEBI:52639"/>
        <dbReference type="ChEBI" id="CHEBI:57756"/>
        <dbReference type="EC" id="3.5.1.23"/>
    </reaction>
</comment>
<feature type="domain" description="YrdC-like" evidence="4">
    <location>
        <begin position="389"/>
        <end position="564"/>
    </location>
</feature>
<dbReference type="SUPFAM" id="SSF55821">
    <property type="entry name" value="YrdC/RibB"/>
    <property type="match status" value="1"/>
</dbReference>
<protein>
    <recommendedName>
        <fullName evidence="3">Neutral ceramidase</fullName>
        <ecNumber evidence="3">3.5.1.23</ecNumber>
    </recommendedName>
</protein>
<dbReference type="InterPro" id="IPR038385">
    <property type="entry name" value="Sua5/YwlC_C"/>
</dbReference>
<dbReference type="InterPro" id="IPR006070">
    <property type="entry name" value="Sua5-like_dom"/>
</dbReference>
<dbReference type="InterPro" id="IPR005145">
    <property type="entry name" value="Sua5_C"/>
</dbReference>
<evidence type="ECO:0000259" key="4">
    <source>
        <dbReference type="PROSITE" id="PS51163"/>
    </source>
</evidence>
<dbReference type="GO" id="GO:0046872">
    <property type="term" value="F:metal ion binding"/>
    <property type="evidence" value="ECO:0007669"/>
    <property type="project" value="UniProtKB-KW"/>
</dbReference>
<dbReference type="EC" id="3.5.1.23" evidence="3"/>
<keyword evidence="3" id="KW-0378">Hydrolase</keyword>
<dbReference type="GO" id="GO:0017040">
    <property type="term" value="F:N-acylsphingosine amidohydrolase activity"/>
    <property type="evidence" value="ECO:0007669"/>
    <property type="project" value="UniProtKB-UniRule"/>
</dbReference>
<comment type="similarity">
    <text evidence="3">Belongs to the neutral ceramidase family.</text>
</comment>
<dbReference type="Gene3D" id="3.90.870.10">
    <property type="entry name" value="DHBP synthase"/>
    <property type="match status" value="1"/>
</dbReference>
<dbReference type="Pfam" id="PF03481">
    <property type="entry name" value="Sua5_C"/>
    <property type="match status" value="1"/>
</dbReference>
<feature type="binding site" evidence="2">
    <location>
        <position position="496"/>
    </location>
    <ligand>
        <name>Zn(2+)</name>
        <dbReference type="ChEBI" id="CHEBI:29105"/>
    </ligand>
</feature>
<name>A0A9W8JS08_9AGAR</name>
<reference evidence="5" key="1">
    <citation type="submission" date="2022-07" db="EMBL/GenBank/DDBJ databases">
        <title>Genome Sequence of Agrocybe chaxingu.</title>
        <authorList>
            <person name="Buettner E."/>
        </authorList>
    </citation>
    <scope>NUCLEOTIDE SEQUENCE</scope>
    <source>
        <strain evidence="5">MP-N11</strain>
    </source>
</reference>
<dbReference type="GO" id="GO:0046512">
    <property type="term" value="P:sphingosine biosynthetic process"/>
    <property type="evidence" value="ECO:0007669"/>
    <property type="project" value="TreeGrafter"/>
</dbReference>
<dbReference type="InterPro" id="IPR017945">
    <property type="entry name" value="DHBP_synth_RibB-like_a/b_dom"/>
</dbReference>
<keyword evidence="3" id="KW-0746">Sphingolipid metabolism</keyword>
<feature type="binding site" evidence="2">
    <location>
        <position position="147"/>
    </location>
    <ligand>
        <name>Zn(2+)</name>
        <dbReference type="ChEBI" id="CHEBI:29105"/>
    </ligand>
</feature>
<sequence>MPSLPSPSGLPNDLWDLVVSIYDAMSSFLWYFTAFLASSAVLPNGGLQGVAAQYLLGLGIGDITGPVVETNMMGYADLAQVDRGLHMRERSRAFIVADAAAPNNRIVFINADIAMGDTGVRRSIVAQLSSQFPGVYTDTNIAFVSTHSHAGVGGYLENLLPQVTSLGYVKQTADAIVAGTVLAVRRAHQSLAPGRLRVGNATVLNANINRSPTAYLANPAQERARYQYDQDKEMTVLRFDDNNGNARGLLSFFPVHCTSLYQNNTLVSGDNKGMAAFLYESFVEPNALPGNTTFVAGFTQSNVGDTSPNTLGPICQSPGKEYDGQPCDPDHSTCGGTVQDCRGRGPGFRISDFESNRIIGQLQFEGAQGIMNGPLSPVQGSVKSVHAYVAMANHSFQLSDGRTVSTCPAAMGYAFAGGTTDGPGAADFIQGSNTSTTQNPFWEIVKGAITPVPSAAQKACQDPKPILLNTGYAHWPYEWAPNTVDVQILRAGNFGEFTTMAGRRIRANTSGKPSPTRAEHVHRDLNGKVGLILDGGACGVGLESTVVDGLHDDGNIRVLRPGGITVEDIEGALRKEIHDVANVPKVLVHKRDYADEKIEAAPTTPGMKYRHYSPSVPVTLLSTLPSLSGTQTPIQLSEYIDSLRTEDLKIGVLAATDSMLWNSLDSIDGVTWYRYPLGPTSEPSVIAHRLFDGLLTLEKDGVHRMLIEEVDETREGLAVMNRVRKAASDVIRVTLN</sequence>
<evidence type="ECO:0000256" key="1">
    <source>
        <dbReference type="PIRSR" id="PIRSR606823-1"/>
    </source>
</evidence>
<comment type="caution">
    <text evidence="5">The sequence shown here is derived from an EMBL/GenBank/DDBJ whole genome shotgun (WGS) entry which is preliminary data.</text>
</comment>
<dbReference type="GO" id="GO:0005576">
    <property type="term" value="C:extracellular region"/>
    <property type="evidence" value="ECO:0007669"/>
    <property type="project" value="TreeGrafter"/>
</dbReference>
<dbReference type="Gene3D" id="3.40.50.11030">
    <property type="entry name" value="Threonylcarbamoyl-AMP synthase, C-terminal domain"/>
    <property type="match status" value="1"/>
</dbReference>
<keyword evidence="2" id="KW-0862">Zinc</keyword>
<proteinExistence type="inferred from homology"/>
<evidence type="ECO:0000256" key="2">
    <source>
        <dbReference type="PIRSR" id="PIRSR606823-2"/>
    </source>
</evidence>
<dbReference type="GO" id="GO:0046514">
    <property type="term" value="P:ceramide catabolic process"/>
    <property type="evidence" value="ECO:0007669"/>
    <property type="project" value="InterPro"/>
</dbReference>
<keyword evidence="3" id="KW-0443">Lipid metabolism</keyword>
<dbReference type="GO" id="GO:0003725">
    <property type="term" value="F:double-stranded RNA binding"/>
    <property type="evidence" value="ECO:0007669"/>
    <property type="project" value="InterPro"/>
</dbReference>
<evidence type="ECO:0000313" key="5">
    <source>
        <dbReference type="EMBL" id="KAJ3499990.1"/>
    </source>
</evidence>